<dbReference type="EMBL" id="OW240914">
    <property type="protein sequence ID" value="CAH2277174.1"/>
    <property type="molecule type" value="Genomic_DNA"/>
</dbReference>
<evidence type="ECO:0000313" key="2">
    <source>
        <dbReference type="EMBL" id="CAH2277174.1"/>
    </source>
</evidence>
<sequence>MSRSHVTPFPPQTIGDDRGSIQRGNPGTRRAQGEATLTYRLYSETPIMATATCLPGPTDPDQGLSQKLDALLANFWHKIEGRTQPLTSHQPHSHPTKAASTSEDPSESLTCRTGHIMAVDHAA</sequence>
<feature type="region of interest" description="Disordered" evidence="1">
    <location>
        <begin position="1"/>
        <end position="34"/>
    </location>
</feature>
<proteinExistence type="predicted"/>
<accession>A0AAD1RVF9</accession>
<dbReference type="Proteomes" id="UP001295444">
    <property type="component" value="Chromosome 03"/>
</dbReference>
<reference evidence="2" key="1">
    <citation type="submission" date="2022-03" db="EMBL/GenBank/DDBJ databases">
        <authorList>
            <person name="Alioto T."/>
            <person name="Alioto T."/>
            <person name="Gomez Garrido J."/>
        </authorList>
    </citation>
    <scope>NUCLEOTIDE SEQUENCE</scope>
</reference>
<feature type="compositionally biased region" description="Polar residues" evidence="1">
    <location>
        <begin position="98"/>
        <end position="110"/>
    </location>
</feature>
<organism evidence="2 3">
    <name type="scientific">Pelobates cultripes</name>
    <name type="common">Western spadefoot toad</name>
    <dbReference type="NCBI Taxonomy" id="61616"/>
    <lineage>
        <taxon>Eukaryota</taxon>
        <taxon>Metazoa</taxon>
        <taxon>Chordata</taxon>
        <taxon>Craniata</taxon>
        <taxon>Vertebrata</taxon>
        <taxon>Euteleostomi</taxon>
        <taxon>Amphibia</taxon>
        <taxon>Batrachia</taxon>
        <taxon>Anura</taxon>
        <taxon>Pelobatoidea</taxon>
        <taxon>Pelobatidae</taxon>
        <taxon>Pelobates</taxon>
    </lineage>
</organism>
<dbReference type="AlphaFoldDB" id="A0AAD1RVF9"/>
<protein>
    <submittedName>
        <fullName evidence="2">Uncharacterized protein</fullName>
    </submittedName>
</protein>
<gene>
    <name evidence="2" type="ORF">PECUL_23A007641</name>
</gene>
<keyword evidence="3" id="KW-1185">Reference proteome</keyword>
<evidence type="ECO:0000313" key="3">
    <source>
        <dbReference type="Proteomes" id="UP001295444"/>
    </source>
</evidence>
<evidence type="ECO:0000256" key="1">
    <source>
        <dbReference type="SAM" id="MobiDB-lite"/>
    </source>
</evidence>
<feature type="region of interest" description="Disordered" evidence="1">
    <location>
        <begin position="83"/>
        <end position="110"/>
    </location>
</feature>
<name>A0AAD1RVF9_PELCU</name>